<evidence type="ECO:0000313" key="14">
    <source>
        <dbReference type="EMBL" id="JAA67991.1"/>
    </source>
</evidence>
<evidence type="ECO:0000256" key="4">
    <source>
        <dbReference type="ARBA" id="ARBA00022598"/>
    </source>
</evidence>
<organism evidence="14">
    <name type="scientific">Ixodes ricinus</name>
    <name type="common">Common tick</name>
    <name type="synonym">Acarus ricinus</name>
    <dbReference type="NCBI Taxonomy" id="34613"/>
    <lineage>
        <taxon>Eukaryota</taxon>
        <taxon>Metazoa</taxon>
        <taxon>Ecdysozoa</taxon>
        <taxon>Arthropoda</taxon>
        <taxon>Chelicerata</taxon>
        <taxon>Arachnida</taxon>
        <taxon>Acari</taxon>
        <taxon>Parasitiformes</taxon>
        <taxon>Ixodida</taxon>
        <taxon>Ixodoidea</taxon>
        <taxon>Ixodidae</taxon>
        <taxon>Ixodinae</taxon>
        <taxon>Ixodes</taxon>
    </lineage>
</organism>
<name>A0A0K8RA80_IXORI</name>
<evidence type="ECO:0000256" key="8">
    <source>
        <dbReference type="ARBA" id="ARBA00022946"/>
    </source>
</evidence>
<feature type="domain" description="FDX-ACB" evidence="13">
    <location>
        <begin position="54"/>
        <end position="145"/>
    </location>
</feature>
<comment type="subcellular location">
    <subcellularLocation>
        <location evidence="1">Mitochondrion matrix</location>
    </subcellularLocation>
</comment>
<evidence type="ECO:0000256" key="9">
    <source>
        <dbReference type="ARBA" id="ARBA00023128"/>
    </source>
</evidence>
<keyword evidence="10 14" id="KW-0030">Aminoacyl-tRNA synthetase</keyword>
<comment type="similarity">
    <text evidence="2">Belongs to the class-II aminoacyl-tRNA synthetase family.</text>
</comment>
<evidence type="ECO:0000256" key="2">
    <source>
        <dbReference type="ARBA" id="ARBA00008226"/>
    </source>
</evidence>
<evidence type="ECO:0000256" key="3">
    <source>
        <dbReference type="ARBA" id="ARBA00012814"/>
    </source>
</evidence>
<evidence type="ECO:0000256" key="6">
    <source>
        <dbReference type="ARBA" id="ARBA00022840"/>
    </source>
</evidence>
<dbReference type="GO" id="GO:0005759">
    <property type="term" value="C:mitochondrial matrix"/>
    <property type="evidence" value="ECO:0007669"/>
    <property type="project" value="UniProtKB-SubCell"/>
</dbReference>
<dbReference type="Gene3D" id="3.30.70.380">
    <property type="entry name" value="Ferrodoxin-fold anticodon-binding domain"/>
    <property type="match status" value="1"/>
</dbReference>
<evidence type="ECO:0000256" key="5">
    <source>
        <dbReference type="ARBA" id="ARBA00022741"/>
    </source>
</evidence>
<evidence type="ECO:0000256" key="10">
    <source>
        <dbReference type="ARBA" id="ARBA00023146"/>
    </source>
</evidence>
<dbReference type="GO" id="GO:0006412">
    <property type="term" value="P:translation"/>
    <property type="evidence" value="ECO:0007669"/>
    <property type="project" value="UniProtKB-KW"/>
</dbReference>
<dbReference type="InterPro" id="IPR005121">
    <property type="entry name" value="Fdx_antiC-bd"/>
</dbReference>
<sequence length="147" mass="16497">MAGLLHLLCTKHQNGGAQNLVEGWVADTASLATLIVLLGAPQRVAFPLLTQVLSSHPPCLADMSFWVPTDFAPNDFFDLVRSVGGDLVERVEPVDVFTHPKTQRTSHCFRVVYRHMERVMTQEEANIIHREVGKRAEERLGVELRIK</sequence>
<proteinExistence type="evidence at transcript level"/>
<keyword evidence="9" id="KW-0496">Mitochondrion</keyword>
<evidence type="ECO:0000256" key="7">
    <source>
        <dbReference type="ARBA" id="ARBA00022917"/>
    </source>
</evidence>
<accession>A0A0K8RA80</accession>
<evidence type="ECO:0000256" key="11">
    <source>
        <dbReference type="ARBA" id="ARBA00031194"/>
    </source>
</evidence>
<dbReference type="InterPro" id="IPR036690">
    <property type="entry name" value="Fdx_antiC-bd_sf"/>
</dbReference>
<dbReference type="SUPFAM" id="SSF54991">
    <property type="entry name" value="Anticodon-binding domain of PheRS"/>
    <property type="match status" value="1"/>
</dbReference>
<dbReference type="EMBL" id="GADI01005817">
    <property type="protein sequence ID" value="JAA67991.1"/>
    <property type="molecule type" value="mRNA"/>
</dbReference>
<dbReference type="FunFam" id="3.30.70.380:FF:000002">
    <property type="entry name" value="phenylalanine--tRNA ligase, mitochondrial"/>
    <property type="match status" value="1"/>
</dbReference>
<evidence type="ECO:0000256" key="12">
    <source>
        <dbReference type="ARBA" id="ARBA00049255"/>
    </source>
</evidence>
<dbReference type="EC" id="6.1.1.20" evidence="3"/>
<keyword evidence="4" id="KW-0436">Ligase</keyword>
<dbReference type="SMART" id="SM00896">
    <property type="entry name" value="FDX-ACB"/>
    <property type="match status" value="1"/>
</dbReference>
<dbReference type="Pfam" id="PF03147">
    <property type="entry name" value="FDX-ACB"/>
    <property type="match status" value="1"/>
</dbReference>
<keyword evidence="8" id="KW-0809">Transit peptide</keyword>
<comment type="catalytic activity">
    <reaction evidence="12">
        <text>tRNA(Phe) + L-phenylalanine + ATP = L-phenylalanyl-tRNA(Phe) + AMP + diphosphate + H(+)</text>
        <dbReference type="Rhea" id="RHEA:19413"/>
        <dbReference type="Rhea" id="RHEA-COMP:9668"/>
        <dbReference type="Rhea" id="RHEA-COMP:9699"/>
        <dbReference type="ChEBI" id="CHEBI:15378"/>
        <dbReference type="ChEBI" id="CHEBI:30616"/>
        <dbReference type="ChEBI" id="CHEBI:33019"/>
        <dbReference type="ChEBI" id="CHEBI:58095"/>
        <dbReference type="ChEBI" id="CHEBI:78442"/>
        <dbReference type="ChEBI" id="CHEBI:78531"/>
        <dbReference type="ChEBI" id="CHEBI:456215"/>
        <dbReference type="EC" id="6.1.1.20"/>
    </reaction>
</comment>
<reference evidence="14" key="1">
    <citation type="submission" date="2012-12" db="EMBL/GenBank/DDBJ databases">
        <title>Identification and characterization of a phenylalanine ammonia-lyase gene family in Isatis indigotica Fort.</title>
        <authorList>
            <person name="Liu Q."/>
            <person name="Chen J."/>
            <person name="Zhou X."/>
            <person name="Di P."/>
            <person name="Xiao Y."/>
            <person name="Xuan H."/>
            <person name="Zhang L."/>
            <person name="Chen W."/>
        </authorList>
    </citation>
    <scope>NUCLEOTIDE SEQUENCE</scope>
    <source>
        <tissue evidence="14">Salivary gland</tissue>
    </source>
</reference>
<keyword evidence="7" id="KW-0648">Protein biosynthesis</keyword>
<dbReference type="PROSITE" id="PS51447">
    <property type="entry name" value="FDX_ACB"/>
    <property type="match status" value="1"/>
</dbReference>
<dbReference type="AlphaFoldDB" id="A0A0K8RA80"/>
<dbReference type="GO" id="GO:0005524">
    <property type="term" value="F:ATP binding"/>
    <property type="evidence" value="ECO:0007669"/>
    <property type="project" value="UniProtKB-KW"/>
</dbReference>
<protein>
    <recommendedName>
        <fullName evidence="3">phenylalanine--tRNA ligase</fullName>
        <ecNumber evidence="3">6.1.1.20</ecNumber>
    </recommendedName>
    <alternativeName>
        <fullName evidence="11">Phenylalanyl-tRNA synthetase</fullName>
    </alternativeName>
</protein>
<keyword evidence="6" id="KW-0067">ATP-binding</keyword>
<evidence type="ECO:0000259" key="13">
    <source>
        <dbReference type="PROSITE" id="PS51447"/>
    </source>
</evidence>
<dbReference type="GO" id="GO:0004826">
    <property type="term" value="F:phenylalanine-tRNA ligase activity"/>
    <property type="evidence" value="ECO:0007669"/>
    <property type="project" value="UniProtKB-EC"/>
</dbReference>
<keyword evidence="5" id="KW-0547">Nucleotide-binding</keyword>
<evidence type="ECO:0000256" key="1">
    <source>
        <dbReference type="ARBA" id="ARBA00004305"/>
    </source>
</evidence>